<dbReference type="PROSITE" id="PS51186">
    <property type="entry name" value="GNAT"/>
    <property type="match status" value="1"/>
</dbReference>
<dbReference type="RefSeq" id="WP_039136522.1">
    <property type="nucleotide sequence ID" value="NZ_JSVC01000001.1"/>
</dbReference>
<evidence type="ECO:0000259" key="1">
    <source>
        <dbReference type="PROSITE" id="PS51186"/>
    </source>
</evidence>
<sequence>MSFERFFPADLQLKSNRVLMRNLRPSDLEGLWAISQEPSLWTWFTRELNYRDQLEAFVAEAFTQQQQQIRYPFTVIDLVTGSIAGSTSFGNISFPDKRVEIGWTWFGNDFRGTGINLHCKYLMLDYAFGKLGFERVEIKTDALNERSRAAIRKLGMKEEGILRSHMSMPYGRRRDSVYYSMLLSEWQNARERLLTLL</sequence>
<evidence type="ECO:0000313" key="2">
    <source>
        <dbReference type="EMBL" id="KIC96495.1"/>
    </source>
</evidence>
<evidence type="ECO:0000313" key="3">
    <source>
        <dbReference type="Proteomes" id="UP000031408"/>
    </source>
</evidence>
<feature type="domain" description="N-acetyltransferase" evidence="1">
    <location>
        <begin position="18"/>
        <end position="184"/>
    </location>
</feature>
<proteinExistence type="predicted"/>
<dbReference type="OrthoDB" id="9795199at2"/>
<dbReference type="STRING" id="1349421.OI18_01855"/>
<dbReference type="GO" id="GO:0016747">
    <property type="term" value="F:acyltransferase activity, transferring groups other than amino-acyl groups"/>
    <property type="evidence" value="ECO:0007669"/>
    <property type="project" value="InterPro"/>
</dbReference>
<gene>
    <name evidence="2" type="ORF">OI18_01855</name>
</gene>
<accession>A0A0C1IQM2</accession>
<dbReference type="PANTHER" id="PTHR43610:SF1">
    <property type="entry name" value="N-ACETYLTRANSFERASE DOMAIN-CONTAINING PROTEIN"/>
    <property type="match status" value="1"/>
</dbReference>
<dbReference type="PANTHER" id="PTHR43610">
    <property type="entry name" value="BLL6696 PROTEIN"/>
    <property type="match status" value="1"/>
</dbReference>
<protein>
    <recommendedName>
        <fullName evidence="1">N-acetyltransferase domain-containing protein</fullName>
    </recommendedName>
</protein>
<dbReference type="AlphaFoldDB" id="A0A0C1IQM2"/>
<dbReference type="InterPro" id="IPR000182">
    <property type="entry name" value="GNAT_dom"/>
</dbReference>
<dbReference type="SUPFAM" id="SSF55729">
    <property type="entry name" value="Acyl-CoA N-acyltransferases (Nat)"/>
    <property type="match status" value="1"/>
</dbReference>
<reference evidence="2 3" key="1">
    <citation type="submission" date="2014-11" db="EMBL/GenBank/DDBJ databases">
        <title>Genome sequence of Flavihumibacter solisilvae 3-3.</title>
        <authorList>
            <person name="Zhou G."/>
            <person name="Li M."/>
            <person name="Wang G."/>
        </authorList>
    </citation>
    <scope>NUCLEOTIDE SEQUENCE [LARGE SCALE GENOMIC DNA]</scope>
    <source>
        <strain evidence="2 3">3-3</strain>
    </source>
</reference>
<comment type="caution">
    <text evidence="2">The sequence shown here is derived from an EMBL/GenBank/DDBJ whole genome shotgun (WGS) entry which is preliminary data.</text>
</comment>
<dbReference type="EMBL" id="JSVC01000001">
    <property type="protein sequence ID" value="KIC96495.1"/>
    <property type="molecule type" value="Genomic_DNA"/>
</dbReference>
<dbReference type="Gene3D" id="3.40.630.30">
    <property type="match status" value="1"/>
</dbReference>
<dbReference type="Proteomes" id="UP000031408">
    <property type="component" value="Unassembled WGS sequence"/>
</dbReference>
<name>A0A0C1IQM2_9BACT</name>
<organism evidence="2 3">
    <name type="scientific">Flavihumibacter solisilvae</name>
    <dbReference type="NCBI Taxonomy" id="1349421"/>
    <lineage>
        <taxon>Bacteria</taxon>
        <taxon>Pseudomonadati</taxon>
        <taxon>Bacteroidota</taxon>
        <taxon>Chitinophagia</taxon>
        <taxon>Chitinophagales</taxon>
        <taxon>Chitinophagaceae</taxon>
        <taxon>Flavihumibacter</taxon>
    </lineage>
</organism>
<dbReference type="Pfam" id="PF13302">
    <property type="entry name" value="Acetyltransf_3"/>
    <property type="match status" value="1"/>
</dbReference>
<dbReference type="InterPro" id="IPR016181">
    <property type="entry name" value="Acyl_CoA_acyltransferase"/>
</dbReference>
<keyword evidence="3" id="KW-1185">Reference proteome</keyword>